<gene>
    <name evidence="10" type="ORF">PoB_003239000</name>
</gene>
<dbReference type="GO" id="GO:0005737">
    <property type="term" value="C:cytoplasm"/>
    <property type="evidence" value="ECO:0007669"/>
    <property type="project" value="TreeGrafter"/>
</dbReference>
<keyword evidence="4 8" id="KW-0560">Oxidoreductase</keyword>
<feature type="signal peptide" evidence="9">
    <location>
        <begin position="1"/>
        <end position="22"/>
    </location>
</feature>
<comment type="cofactor">
    <cofactor evidence="1 7">
        <name>heme</name>
        <dbReference type="ChEBI" id="CHEBI:30413"/>
    </cofactor>
</comment>
<name>A0AAV4AES3_9GAST</name>
<feature type="binding site" description="axial binding residue" evidence="7">
    <location>
        <position position="435"/>
    </location>
    <ligand>
        <name>heme</name>
        <dbReference type="ChEBI" id="CHEBI:30413"/>
    </ligand>
    <ligandPart>
        <name>Fe</name>
        <dbReference type="ChEBI" id="CHEBI:18248"/>
    </ligandPart>
</feature>
<comment type="similarity">
    <text evidence="2 8">Belongs to the cytochrome P450 family.</text>
</comment>
<dbReference type="EMBL" id="BLXT01003754">
    <property type="protein sequence ID" value="GFO05885.1"/>
    <property type="molecule type" value="Genomic_DNA"/>
</dbReference>
<dbReference type="PANTHER" id="PTHR24300">
    <property type="entry name" value="CYTOCHROME P450 508A4-RELATED"/>
    <property type="match status" value="1"/>
</dbReference>
<dbReference type="PROSITE" id="PS00086">
    <property type="entry name" value="CYTOCHROME_P450"/>
    <property type="match status" value="1"/>
</dbReference>
<keyword evidence="7 8" id="KW-0349">Heme</keyword>
<protein>
    <submittedName>
        <fullName evidence="10">Cytochrome p450 2j2</fullName>
    </submittedName>
</protein>
<keyword evidence="6 8" id="KW-0503">Monooxygenase</keyword>
<dbReference type="InterPro" id="IPR001128">
    <property type="entry name" value="Cyt_P450"/>
</dbReference>
<keyword evidence="3 7" id="KW-0479">Metal-binding</keyword>
<evidence type="ECO:0000313" key="11">
    <source>
        <dbReference type="Proteomes" id="UP000735302"/>
    </source>
</evidence>
<dbReference type="GO" id="GO:0006082">
    <property type="term" value="P:organic acid metabolic process"/>
    <property type="evidence" value="ECO:0007669"/>
    <property type="project" value="TreeGrafter"/>
</dbReference>
<evidence type="ECO:0000256" key="5">
    <source>
        <dbReference type="ARBA" id="ARBA00023004"/>
    </source>
</evidence>
<dbReference type="GO" id="GO:0020037">
    <property type="term" value="F:heme binding"/>
    <property type="evidence" value="ECO:0007669"/>
    <property type="project" value="InterPro"/>
</dbReference>
<evidence type="ECO:0000256" key="3">
    <source>
        <dbReference type="ARBA" id="ARBA00022723"/>
    </source>
</evidence>
<dbReference type="PRINTS" id="PR00385">
    <property type="entry name" value="P450"/>
</dbReference>
<keyword evidence="5 7" id="KW-0408">Iron</keyword>
<dbReference type="InterPro" id="IPR017972">
    <property type="entry name" value="Cyt_P450_CS"/>
</dbReference>
<evidence type="ECO:0000313" key="10">
    <source>
        <dbReference type="EMBL" id="GFO05885.1"/>
    </source>
</evidence>
<dbReference type="GO" id="GO:0006805">
    <property type="term" value="P:xenobiotic metabolic process"/>
    <property type="evidence" value="ECO:0007669"/>
    <property type="project" value="TreeGrafter"/>
</dbReference>
<evidence type="ECO:0000256" key="8">
    <source>
        <dbReference type="RuleBase" id="RU000461"/>
    </source>
</evidence>
<dbReference type="InterPro" id="IPR050182">
    <property type="entry name" value="Cytochrome_P450_fam2"/>
</dbReference>
<comment type="caution">
    <text evidence="10">The sequence shown here is derived from an EMBL/GenBank/DDBJ whole genome shotgun (WGS) entry which is preliminary data.</text>
</comment>
<dbReference type="GO" id="GO:0005506">
    <property type="term" value="F:iron ion binding"/>
    <property type="evidence" value="ECO:0007669"/>
    <property type="project" value="InterPro"/>
</dbReference>
<keyword evidence="11" id="KW-1185">Reference proteome</keyword>
<organism evidence="10 11">
    <name type="scientific">Plakobranchus ocellatus</name>
    <dbReference type="NCBI Taxonomy" id="259542"/>
    <lineage>
        <taxon>Eukaryota</taxon>
        <taxon>Metazoa</taxon>
        <taxon>Spiralia</taxon>
        <taxon>Lophotrochozoa</taxon>
        <taxon>Mollusca</taxon>
        <taxon>Gastropoda</taxon>
        <taxon>Heterobranchia</taxon>
        <taxon>Euthyneura</taxon>
        <taxon>Panpulmonata</taxon>
        <taxon>Sacoglossa</taxon>
        <taxon>Placobranchoidea</taxon>
        <taxon>Plakobranchidae</taxon>
        <taxon>Plakobranchus</taxon>
    </lineage>
</organism>
<evidence type="ECO:0000256" key="2">
    <source>
        <dbReference type="ARBA" id="ARBA00010617"/>
    </source>
</evidence>
<dbReference type="Gene3D" id="1.10.630.10">
    <property type="entry name" value="Cytochrome P450"/>
    <property type="match status" value="1"/>
</dbReference>
<feature type="chain" id="PRO_5043382905" evidence="9">
    <location>
        <begin position="23"/>
        <end position="491"/>
    </location>
</feature>
<proteinExistence type="inferred from homology"/>
<keyword evidence="9" id="KW-0732">Signal</keyword>
<evidence type="ECO:0000256" key="7">
    <source>
        <dbReference type="PIRSR" id="PIRSR602401-1"/>
    </source>
</evidence>
<dbReference type="FunFam" id="1.10.630.10:FF:000036">
    <property type="entry name" value="CYtochrome P450 family"/>
    <property type="match status" value="1"/>
</dbReference>
<accession>A0AAV4AES3</accession>
<dbReference type="PANTHER" id="PTHR24300:SF375">
    <property type="entry name" value="CYTOCHROME P450 FAMILY"/>
    <property type="match status" value="1"/>
</dbReference>
<dbReference type="SUPFAM" id="SSF48264">
    <property type="entry name" value="Cytochrome P450"/>
    <property type="match status" value="1"/>
</dbReference>
<reference evidence="10 11" key="1">
    <citation type="journal article" date="2021" name="Elife">
        <title>Chloroplast acquisition without the gene transfer in kleptoplastic sea slugs, Plakobranchus ocellatus.</title>
        <authorList>
            <person name="Maeda T."/>
            <person name="Takahashi S."/>
            <person name="Yoshida T."/>
            <person name="Shimamura S."/>
            <person name="Takaki Y."/>
            <person name="Nagai Y."/>
            <person name="Toyoda A."/>
            <person name="Suzuki Y."/>
            <person name="Arimoto A."/>
            <person name="Ishii H."/>
            <person name="Satoh N."/>
            <person name="Nishiyama T."/>
            <person name="Hasebe M."/>
            <person name="Maruyama T."/>
            <person name="Minagawa J."/>
            <person name="Obokata J."/>
            <person name="Shigenobu S."/>
        </authorList>
    </citation>
    <scope>NUCLEOTIDE SEQUENCE [LARGE SCALE GENOMIC DNA]</scope>
</reference>
<dbReference type="Proteomes" id="UP000735302">
    <property type="component" value="Unassembled WGS sequence"/>
</dbReference>
<evidence type="ECO:0000256" key="6">
    <source>
        <dbReference type="ARBA" id="ARBA00023033"/>
    </source>
</evidence>
<evidence type="ECO:0000256" key="1">
    <source>
        <dbReference type="ARBA" id="ARBA00001971"/>
    </source>
</evidence>
<dbReference type="InterPro" id="IPR036396">
    <property type="entry name" value="Cyt_P450_sf"/>
</dbReference>
<dbReference type="PRINTS" id="PR00463">
    <property type="entry name" value="EP450I"/>
</dbReference>
<evidence type="ECO:0000256" key="9">
    <source>
        <dbReference type="SAM" id="SignalP"/>
    </source>
</evidence>
<dbReference type="InterPro" id="IPR002401">
    <property type="entry name" value="Cyt_P450_E_grp-I"/>
</dbReference>
<dbReference type="AlphaFoldDB" id="A0AAV4AES3"/>
<evidence type="ECO:0000256" key="4">
    <source>
        <dbReference type="ARBA" id="ARBA00023002"/>
    </source>
</evidence>
<sequence>MWGAVVVFVVSLIILSWWRSRPRNPPPSPGLALPIVGHLHLFKGNPIDQLHAWKKRLGNIYSIQMGPFRCVMLNGYDLISEAHLKHHESLLERPNNFSHEEIFQYSGIISLGGDKWKEQRSFLQSTLRALGMGRNIMAERIKGETDYLLTTIDAAQGEPLDISNLVMVCVTNVICGVTFSKRFNQEDKTIVYWLGFLRRLFQLLGSSAAINFFPILKYMPGDKFNYAELSSILRNMRETIWGWIDKDNRKINVSDQAFENLAQAFLTEIERKKRDGVTRTSLDEANLISSTLSLFNAGTETTTNTIVFAVLYMVNFPQMQSKLHQEMEDAVGTDRTPNISDKNKLPFLSAFIMETQRFAGVVPLGIDRLATKDIHLGGYTISQGTSVMVNLDSVLRDESAWGDPDIFRPDRFLDADGSVIVKKELIPFGIGKRNCLGEGLASMEIFLFLAALVQKFEFLPEKDDELPTMKPNVGFSRIAQPFKVRAISRLK</sequence>
<dbReference type="GO" id="GO:0016712">
    <property type="term" value="F:oxidoreductase activity, acting on paired donors, with incorporation or reduction of molecular oxygen, reduced flavin or flavoprotein as one donor, and incorporation of one atom of oxygen"/>
    <property type="evidence" value="ECO:0007669"/>
    <property type="project" value="TreeGrafter"/>
</dbReference>
<dbReference type="Pfam" id="PF00067">
    <property type="entry name" value="p450"/>
    <property type="match status" value="1"/>
</dbReference>